<dbReference type="CDD" id="cd13214">
    <property type="entry name" value="PH-GRAM_WBP2"/>
    <property type="match status" value="1"/>
</dbReference>
<accession>A0AAD5YE66</accession>
<keyword evidence="3" id="KW-1185">Reference proteome</keyword>
<dbReference type="GO" id="GO:0005634">
    <property type="term" value="C:nucleus"/>
    <property type="evidence" value="ECO:0007669"/>
    <property type="project" value="TreeGrafter"/>
</dbReference>
<dbReference type="SUPFAM" id="SSF50729">
    <property type="entry name" value="PH domain-like"/>
    <property type="match status" value="1"/>
</dbReference>
<proteinExistence type="predicted"/>
<dbReference type="InterPro" id="IPR044852">
    <property type="entry name" value="WBP2-like"/>
</dbReference>
<dbReference type="GO" id="GO:0003713">
    <property type="term" value="F:transcription coactivator activity"/>
    <property type="evidence" value="ECO:0007669"/>
    <property type="project" value="InterPro"/>
</dbReference>
<dbReference type="EMBL" id="JANAWD010000161">
    <property type="protein sequence ID" value="KAJ3485200.1"/>
    <property type="molecule type" value="Genomic_DNA"/>
</dbReference>
<dbReference type="Proteomes" id="UP001212997">
    <property type="component" value="Unassembled WGS sequence"/>
</dbReference>
<comment type="caution">
    <text evidence="2">The sequence shown here is derived from an EMBL/GenBank/DDBJ whole genome shotgun (WGS) entry which is preliminary data.</text>
</comment>
<reference evidence="2" key="1">
    <citation type="submission" date="2022-07" db="EMBL/GenBank/DDBJ databases">
        <title>Genome Sequence of Physisporinus lineatus.</title>
        <authorList>
            <person name="Buettner E."/>
        </authorList>
    </citation>
    <scope>NUCLEOTIDE SEQUENCE</scope>
    <source>
        <strain evidence="2">VT162</strain>
    </source>
</reference>
<dbReference type="PANTHER" id="PTHR31606:SF1">
    <property type="entry name" value="WW DOMAIN BINDING PROTEIN 2, ISOFORM E"/>
    <property type="match status" value="1"/>
</dbReference>
<feature type="compositionally biased region" description="Polar residues" evidence="1">
    <location>
        <begin position="167"/>
        <end position="176"/>
    </location>
</feature>
<organism evidence="2 3">
    <name type="scientific">Meripilus lineatus</name>
    <dbReference type="NCBI Taxonomy" id="2056292"/>
    <lineage>
        <taxon>Eukaryota</taxon>
        <taxon>Fungi</taxon>
        <taxon>Dikarya</taxon>
        <taxon>Basidiomycota</taxon>
        <taxon>Agaricomycotina</taxon>
        <taxon>Agaricomycetes</taxon>
        <taxon>Polyporales</taxon>
        <taxon>Meripilaceae</taxon>
        <taxon>Meripilus</taxon>
    </lineage>
</organism>
<evidence type="ECO:0000313" key="3">
    <source>
        <dbReference type="Proteomes" id="UP001212997"/>
    </source>
</evidence>
<name>A0AAD5YE66_9APHY</name>
<protein>
    <recommendedName>
        <fullName evidence="4">YokE-like PH domain-containing protein</fullName>
    </recommendedName>
</protein>
<dbReference type="GO" id="GO:0031490">
    <property type="term" value="F:chromatin DNA binding"/>
    <property type="evidence" value="ECO:0007669"/>
    <property type="project" value="TreeGrafter"/>
</dbReference>
<dbReference type="AlphaFoldDB" id="A0AAD5YE66"/>
<sequence>MALNWAMLNPNRTPVPLAHEVMLRTVPSGADLTVIIPDAPPTGSSTFGGSGGSRKLKESGGLWLTDQRLIFVASEDKGSEAVLDSLTLPLQNLLASRFEQPYFGANHLVLDVKPNADGGLTTGTKVEVRFSDKGIFEFASLLDKTRERAIYMKRHQVEEEEGLPTYASPSAEQGSITPVPLSFRGEKPPNYEDATS</sequence>
<dbReference type="PANTHER" id="PTHR31606">
    <property type="entry name" value="WW DOMAIN BINDING PROTEIN 2, ISOFORM E"/>
    <property type="match status" value="1"/>
</dbReference>
<feature type="region of interest" description="Disordered" evidence="1">
    <location>
        <begin position="158"/>
        <end position="196"/>
    </location>
</feature>
<gene>
    <name evidence="2" type="ORF">NLI96_g5116</name>
</gene>
<evidence type="ECO:0000313" key="2">
    <source>
        <dbReference type="EMBL" id="KAJ3485200.1"/>
    </source>
</evidence>
<evidence type="ECO:0008006" key="4">
    <source>
        <dbReference type="Google" id="ProtNLM"/>
    </source>
</evidence>
<evidence type="ECO:0000256" key="1">
    <source>
        <dbReference type="SAM" id="MobiDB-lite"/>
    </source>
</evidence>